<sequence length="116" mass="13464">MCIYLDIDGAVQTNTGLSATGGVVRDEMGKWILGYSWLLGKSSVFVAELWRILDGLLLLQKQWHDRIFILFDNLEAVKAICDRNLTRSSISLVRRIQHILSQKERWSVWYIPRENN</sequence>
<evidence type="ECO:0000313" key="3">
    <source>
        <dbReference type="Proteomes" id="UP000593574"/>
    </source>
</evidence>
<dbReference type="InterPro" id="IPR002156">
    <property type="entry name" value="RNaseH_domain"/>
</dbReference>
<dbReference type="InterPro" id="IPR036397">
    <property type="entry name" value="RNaseH_sf"/>
</dbReference>
<dbReference type="Proteomes" id="UP000593574">
    <property type="component" value="Unassembled WGS sequence"/>
</dbReference>
<dbReference type="EMBL" id="JABEZV010449207">
    <property type="protein sequence ID" value="MBA0731280.1"/>
    <property type="molecule type" value="Genomic_DNA"/>
</dbReference>
<dbReference type="GO" id="GO:0004523">
    <property type="term" value="F:RNA-DNA hybrid ribonuclease activity"/>
    <property type="evidence" value="ECO:0007669"/>
    <property type="project" value="InterPro"/>
</dbReference>
<dbReference type="Gene3D" id="3.30.420.10">
    <property type="entry name" value="Ribonuclease H-like superfamily/Ribonuclease H"/>
    <property type="match status" value="1"/>
</dbReference>
<dbReference type="CDD" id="cd06222">
    <property type="entry name" value="RNase_H_like"/>
    <property type="match status" value="1"/>
</dbReference>
<organism evidence="2 3">
    <name type="scientific">Gossypium laxum</name>
    <dbReference type="NCBI Taxonomy" id="34288"/>
    <lineage>
        <taxon>Eukaryota</taxon>
        <taxon>Viridiplantae</taxon>
        <taxon>Streptophyta</taxon>
        <taxon>Embryophyta</taxon>
        <taxon>Tracheophyta</taxon>
        <taxon>Spermatophyta</taxon>
        <taxon>Magnoliopsida</taxon>
        <taxon>eudicotyledons</taxon>
        <taxon>Gunneridae</taxon>
        <taxon>Pentapetalae</taxon>
        <taxon>rosids</taxon>
        <taxon>malvids</taxon>
        <taxon>Malvales</taxon>
        <taxon>Malvaceae</taxon>
        <taxon>Malvoideae</taxon>
        <taxon>Gossypium</taxon>
    </lineage>
</organism>
<protein>
    <recommendedName>
        <fullName evidence="1">RNase H type-1 domain-containing protein</fullName>
    </recommendedName>
</protein>
<dbReference type="AlphaFoldDB" id="A0A7J9B4Q8"/>
<evidence type="ECO:0000259" key="1">
    <source>
        <dbReference type="Pfam" id="PF13456"/>
    </source>
</evidence>
<gene>
    <name evidence="2" type="ORF">Golax_022467</name>
</gene>
<dbReference type="Pfam" id="PF13456">
    <property type="entry name" value="RVT_3"/>
    <property type="match status" value="1"/>
</dbReference>
<feature type="domain" description="RNase H type-1" evidence="1">
    <location>
        <begin position="7"/>
        <end position="116"/>
    </location>
</feature>
<dbReference type="GO" id="GO:0003676">
    <property type="term" value="F:nucleic acid binding"/>
    <property type="evidence" value="ECO:0007669"/>
    <property type="project" value="InterPro"/>
</dbReference>
<proteinExistence type="predicted"/>
<evidence type="ECO:0000313" key="2">
    <source>
        <dbReference type="EMBL" id="MBA0731280.1"/>
    </source>
</evidence>
<reference evidence="2 3" key="1">
    <citation type="journal article" date="2019" name="Genome Biol. Evol.">
        <title>Insights into the evolution of the New World diploid cottons (Gossypium, subgenus Houzingenia) based on genome sequencing.</title>
        <authorList>
            <person name="Grover C.E."/>
            <person name="Arick M.A. 2nd"/>
            <person name="Thrash A."/>
            <person name="Conover J.L."/>
            <person name="Sanders W.S."/>
            <person name="Peterson D.G."/>
            <person name="Frelichowski J.E."/>
            <person name="Scheffler J.A."/>
            <person name="Scheffler B.E."/>
            <person name="Wendel J.F."/>
        </authorList>
    </citation>
    <scope>NUCLEOTIDE SEQUENCE [LARGE SCALE GENOMIC DNA]</scope>
    <source>
        <strain evidence="2">4</strain>
        <tissue evidence="2">Leaf</tissue>
    </source>
</reference>
<keyword evidence="3" id="KW-1185">Reference proteome</keyword>
<dbReference type="InterPro" id="IPR012337">
    <property type="entry name" value="RNaseH-like_sf"/>
</dbReference>
<dbReference type="PANTHER" id="PTHR47723:SF19">
    <property type="entry name" value="POLYNUCLEOTIDYL TRANSFERASE, RIBONUCLEASE H-LIKE SUPERFAMILY PROTEIN"/>
    <property type="match status" value="1"/>
</dbReference>
<dbReference type="SUPFAM" id="SSF53098">
    <property type="entry name" value="Ribonuclease H-like"/>
    <property type="match status" value="1"/>
</dbReference>
<comment type="caution">
    <text evidence="2">The sequence shown here is derived from an EMBL/GenBank/DDBJ whole genome shotgun (WGS) entry which is preliminary data.</text>
</comment>
<dbReference type="PANTHER" id="PTHR47723">
    <property type="entry name" value="OS05G0353850 PROTEIN"/>
    <property type="match status" value="1"/>
</dbReference>
<name>A0A7J9B4Q8_9ROSI</name>
<accession>A0A7J9B4Q8</accession>
<dbReference type="InterPro" id="IPR053151">
    <property type="entry name" value="RNase_H-like"/>
</dbReference>
<dbReference type="InterPro" id="IPR044730">
    <property type="entry name" value="RNase_H-like_dom_plant"/>
</dbReference>